<feature type="region of interest" description="Disordered" evidence="1">
    <location>
        <begin position="1"/>
        <end position="23"/>
    </location>
</feature>
<keyword evidence="2" id="KW-1133">Transmembrane helix</keyword>
<proteinExistence type="predicted"/>
<protein>
    <recommendedName>
        <fullName evidence="5">Fimbrial protein</fullName>
    </recommendedName>
</protein>
<organism evidence="3 4">
    <name type="scientific">Kaistia defluvii</name>
    <dbReference type="NCBI Taxonomy" id="410841"/>
    <lineage>
        <taxon>Bacteria</taxon>
        <taxon>Pseudomonadati</taxon>
        <taxon>Pseudomonadota</taxon>
        <taxon>Alphaproteobacteria</taxon>
        <taxon>Hyphomicrobiales</taxon>
        <taxon>Kaistiaceae</taxon>
        <taxon>Kaistia</taxon>
    </lineage>
</organism>
<evidence type="ECO:0000256" key="2">
    <source>
        <dbReference type="SAM" id="Phobius"/>
    </source>
</evidence>
<feature type="compositionally biased region" description="Polar residues" evidence="1">
    <location>
        <begin position="1"/>
        <end position="13"/>
    </location>
</feature>
<evidence type="ECO:0000313" key="3">
    <source>
        <dbReference type="EMBL" id="MET4634488.1"/>
    </source>
</evidence>
<keyword evidence="2" id="KW-0812">Transmembrane</keyword>
<name>A0ABV2QZP2_9HYPH</name>
<accession>A0ABV2QZP2</accession>
<evidence type="ECO:0008006" key="5">
    <source>
        <dbReference type="Google" id="ProtNLM"/>
    </source>
</evidence>
<keyword evidence="2" id="KW-0472">Membrane</keyword>
<feature type="transmembrane region" description="Helical" evidence="2">
    <location>
        <begin position="36"/>
        <end position="57"/>
    </location>
</feature>
<evidence type="ECO:0000256" key="1">
    <source>
        <dbReference type="SAM" id="MobiDB-lite"/>
    </source>
</evidence>
<comment type="caution">
    <text evidence="3">The sequence shown here is derived from an EMBL/GenBank/DDBJ whole genome shotgun (WGS) entry which is preliminary data.</text>
</comment>
<dbReference type="Proteomes" id="UP001549321">
    <property type="component" value="Unassembled WGS sequence"/>
</dbReference>
<dbReference type="EMBL" id="JBEPSM010000001">
    <property type="protein sequence ID" value="MET4634488.1"/>
    <property type="molecule type" value="Genomic_DNA"/>
</dbReference>
<evidence type="ECO:0000313" key="4">
    <source>
        <dbReference type="Proteomes" id="UP001549321"/>
    </source>
</evidence>
<reference evidence="3 4" key="1">
    <citation type="submission" date="2024-06" db="EMBL/GenBank/DDBJ databases">
        <title>Sorghum-associated microbial communities from plants grown in Nebraska, USA.</title>
        <authorList>
            <person name="Schachtman D."/>
        </authorList>
    </citation>
    <scope>NUCLEOTIDE SEQUENCE [LARGE SCALE GENOMIC DNA]</scope>
    <source>
        <strain evidence="3 4">3207</strain>
    </source>
</reference>
<gene>
    <name evidence="3" type="ORF">ABIE08_002401</name>
</gene>
<keyword evidence="4" id="KW-1185">Reference proteome</keyword>
<dbReference type="RefSeq" id="WP_354551226.1">
    <property type="nucleotide sequence ID" value="NZ_JBEPSM010000001.1"/>
</dbReference>
<sequence>MVNSTSSSNQPGAQQPGGDTPLDPAVERVRLKLRRLILVSSLTVVLGFVAVLFAVIYRIGPGGSKSGLTPSSAELRIEQAIPAGSRVISSSLNGDQLALTLDAAGDTRVVILNINTGKVLRNITLGVTP</sequence>